<organism evidence="1 2">
    <name type="scientific">Methylophilus glucosoxydans</name>
    <dbReference type="NCBI Taxonomy" id="752553"/>
    <lineage>
        <taxon>Bacteria</taxon>
        <taxon>Pseudomonadati</taxon>
        <taxon>Pseudomonadota</taxon>
        <taxon>Betaproteobacteria</taxon>
        <taxon>Nitrosomonadales</taxon>
        <taxon>Methylophilaceae</taxon>
        <taxon>Methylophilus</taxon>
    </lineage>
</organism>
<protein>
    <submittedName>
        <fullName evidence="1">Uncharacterized protein</fullName>
    </submittedName>
</protein>
<proteinExistence type="predicted"/>
<dbReference type="Proteomes" id="UP001597106">
    <property type="component" value="Unassembled WGS sequence"/>
</dbReference>
<comment type="caution">
    <text evidence="1">The sequence shown here is derived from an EMBL/GenBank/DDBJ whole genome shotgun (WGS) entry which is preliminary data.</text>
</comment>
<sequence>MIANKSIFTLPYKVLVLAFKQEKGKKMREEKQIAKVQTQLTLLWCLKIGEFLGTIDQQKLIHQLNLKPIVLRRWLLGKMVVPSTIMYQVKQLAYAPPRTRKCRKLRMTACGEQNLASLKVRCEWKIRFFDEMNKRAKYKFCKKLKRII</sequence>
<evidence type="ECO:0000313" key="1">
    <source>
        <dbReference type="EMBL" id="MFD0930201.1"/>
    </source>
</evidence>
<gene>
    <name evidence="1" type="ORF">ACFQ1T_10490</name>
</gene>
<accession>A0ABW3GHV6</accession>
<evidence type="ECO:0000313" key="2">
    <source>
        <dbReference type="Proteomes" id="UP001597106"/>
    </source>
</evidence>
<keyword evidence="2" id="KW-1185">Reference proteome</keyword>
<dbReference type="EMBL" id="JBHTJW010000002">
    <property type="protein sequence ID" value="MFD0930201.1"/>
    <property type="molecule type" value="Genomic_DNA"/>
</dbReference>
<dbReference type="RefSeq" id="WP_379076302.1">
    <property type="nucleotide sequence ID" value="NZ_JBHTJW010000002.1"/>
</dbReference>
<reference evidence="2" key="1">
    <citation type="journal article" date="2019" name="Int. J. Syst. Evol. Microbiol.">
        <title>The Global Catalogue of Microorganisms (GCM) 10K type strain sequencing project: providing services to taxonomists for standard genome sequencing and annotation.</title>
        <authorList>
            <consortium name="The Broad Institute Genomics Platform"/>
            <consortium name="The Broad Institute Genome Sequencing Center for Infectious Disease"/>
            <person name="Wu L."/>
            <person name="Ma J."/>
        </authorList>
    </citation>
    <scope>NUCLEOTIDE SEQUENCE [LARGE SCALE GENOMIC DNA]</scope>
    <source>
        <strain evidence="2">CCUG 59685</strain>
    </source>
</reference>
<name>A0ABW3GHV6_9PROT</name>